<evidence type="ECO:0000256" key="5">
    <source>
        <dbReference type="ARBA" id="ARBA00022741"/>
    </source>
</evidence>
<dbReference type="InterPro" id="IPR001757">
    <property type="entry name" value="P_typ_ATPase"/>
</dbReference>
<dbReference type="Pfam" id="PF00702">
    <property type="entry name" value="Hydrolase"/>
    <property type="match status" value="1"/>
</dbReference>
<evidence type="ECO:0000256" key="11">
    <source>
        <dbReference type="SAM" id="MobiDB-lite"/>
    </source>
</evidence>
<dbReference type="GO" id="GO:0043682">
    <property type="term" value="F:P-type divalent copper transporter activity"/>
    <property type="evidence" value="ECO:0007669"/>
    <property type="project" value="TreeGrafter"/>
</dbReference>
<dbReference type="SFLD" id="SFLDF00027">
    <property type="entry name" value="p-type_atpase"/>
    <property type="match status" value="1"/>
</dbReference>
<feature type="region of interest" description="Disordered" evidence="11">
    <location>
        <begin position="568"/>
        <end position="587"/>
    </location>
</feature>
<organism evidence="13 14">
    <name type="scientific">Sphaerosporella brunnea</name>
    <dbReference type="NCBI Taxonomy" id="1250544"/>
    <lineage>
        <taxon>Eukaryota</taxon>
        <taxon>Fungi</taxon>
        <taxon>Dikarya</taxon>
        <taxon>Ascomycota</taxon>
        <taxon>Pezizomycotina</taxon>
        <taxon>Pezizomycetes</taxon>
        <taxon>Pezizales</taxon>
        <taxon>Pyronemataceae</taxon>
        <taxon>Sphaerosporella</taxon>
    </lineage>
</organism>
<evidence type="ECO:0000259" key="12">
    <source>
        <dbReference type="PROSITE" id="PS50846"/>
    </source>
</evidence>
<evidence type="ECO:0000256" key="6">
    <source>
        <dbReference type="ARBA" id="ARBA00022840"/>
    </source>
</evidence>
<dbReference type="PANTHER" id="PTHR43520">
    <property type="entry name" value="ATP7, ISOFORM B"/>
    <property type="match status" value="1"/>
</dbReference>
<dbReference type="InterPro" id="IPR006121">
    <property type="entry name" value="HMA_dom"/>
</dbReference>
<dbReference type="GO" id="GO:0005507">
    <property type="term" value="F:copper ion binding"/>
    <property type="evidence" value="ECO:0007669"/>
    <property type="project" value="TreeGrafter"/>
</dbReference>
<dbReference type="InterPro" id="IPR036163">
    <property type="entry name" value="HMA_dom_sf"/>
</dbReference>
<feature type="transmembrane region" description="Helical" evidence="10">
    <location>
        <begin position="1098"/>
        <end position="1116"/>
    </location>
</feature>
<evidence type="ECO:0000256" key="10">
    <source>
        <dbReference type="RuleBase" id="RU362081"/>
    </source>
</evidence>
<feature type="transmembrane region" description="Helical" evidence="10">
    <location>
        <begin position="735"/>
        <end position="759"/>
    </location>
</feature>
<dbReference type="SUPFAM" id="SSF56784">
    <property type="entry name" value="HAD-like"/>
    <property type="match status" value="1"/>
</dbReference>
<dbReference type="Proteomes" id="UP000326924">
    <property type="component" value="Unassembled WGS sequence"/>
</dbReference>
<dbReference type="AlphaFoldDB" id="A0A5J5EKA5"/>
<dbReference type="SUPFAM" id="SSF55008">
    <property type="entry name" value="HMA, heavy metal-associated domain"/>
    <property type="match status" value="2"/>
</dbReference>
<dbReference type="Pfam" id="PF00403">
    <property type="entry name" value="HMA"/>
    <property type="match status" value="1"/>
</dbReference>
<dbReference type="PROSITE" id="PS50846">
    <property type="entry name" value="HMA_2"/>
    <property type="match status" value="1"/>
</dbReference>
<dbReference type="Gene3D" id="3.40.50.1000">
    <property type="entry name" value="HAD superfamily/HAD-like"/>
    <property type="match status" value="1"/>
</dbReference>
<dbReference type="InterPro" id="IPR059000">
    <property type="entry name" value="ATPase_P-type_domA"/>
</dbReference>
<feature type="domain" description="HMA" evidence="12">
    <location>
        <begin position="189"/>
        <end position="258"/>
    </location>
</feature>
<dbReference type="InterPro" id="IPR027256">
    <property type="entry name" value="P-typ_ATPase_IB"/>
</dbReference>
<dbReference type="SFLD" id="SFLDS00003">
    <property type="entry name" value="Haloacid_Dehalogenase"/>
    <property type="match status" value="1"/>
</dbReference>
<feature type="compositionally biased region" description="Polar residues" evidence="11">
    <location>
        <begin position="570"/>
        <end position="582"/>
    </location>
</feature>
<dbReference type="InParanoid" id="A0A5J5EKA5"/>
<sequence length="1117" mass="121089">MDTGRNAPDQVTTVLLIANLHCPSCSRTISDILWSLSPPPLSVSTSVLSRIVTVVHRRTLLPRKIVEALLEADFDVDSVALKDGAHTVDPNFTINHPRSVLLSPQAQGWLEEEARNLREANRISVSMYSEPSAPSRRFSSVLSLREDPISRQFSSPLGLRGDPEKDDPVIHWEDHKSPSKAIESPLSSYQAVISIGGMTCSVCTGKVAETLEAFDWVKSASVNLMSNSGVVVFEAVGDGKEEAAKLVDEIENIGYDAALDRMTSLTPSPDTDNDFVGDRQVALLVAGVYCQACAEKIVAALNFSFGEMVVAEAKPTVRSPILRLRYTPSAPSVTIRKIIHVISAVDPAFDVSVFHPPTLEERSRAIQLKERTNYFIRLCLTFICAIPTFLIGVVWMSLVPSTNATRIYLEGAAWAGNVSRLDWALLIISTPVMFYSANPFHTRAMKEILALWRPGSPVPILRRFYRFGSMNLLISLGVSISYFASVAMVILAARRNLQHSSMPKQHVSTTYFDSTVFLTMFLLMGRFLEAYSKAKTADDMNLLAKLRPKEAVLVEPTTEDTTEIDIEKSLQVSPVQDSSSAPEYNDSRSVALRRVPVDFLEVGDIVSIAQGSSPPADAIVVSGTSTFDESSLTGEARPILKSPGDTVFAGTINQGQVINARVSKAGGETLLDEIVDVVREGRNKRAPIERIADKVTAYFVPAICFLAVTTWIVWLSLGITGILPSDYLDLEEGGWYLWSLSFAIAVFVVACPCGIGLAAPCALHVGTGLAASHAILAKGGGEAFQEASLLDCVVFDKTGTLTQGVEPVITDEEVLPPEASAIDIVYLASRLLEEGSIHPLARAIVSYCQHKRAAKGRCISAEEVAGKGSKGIIEANGNLFEAIIGNERFMDEHDVVMSPQNSSRLAAWKQDGKSVILVALRSNDNSAFSSKFELAAMFATADPIREEAPFVIQGLRASGIDVWMITGDNPITASAVASQIGISADRVIAGVLPSEKADKIRELQSIATIRPRSIVRRFIDWVLRHRGNTQRRAIVAMVGDGINDSPALSVADVGIAIGSGSDVAIQTAKFILVSSDLCSLLTLTDLACAVVRRIKFNFLWACVFNVIAIPLAAVRYR</sequence>
<dbReference type="OrthoDB" id="432719at2759"/>
<dbReference type="InterPro" id="IPR018303">
    <property type="entry name" value="ATPase_P-typ_P_site"/>
</dbReference>
<dbReference type="InterPro" id="IPR036412">
    <property type="entry name" value="HAD-like_sf"/>
</dbReference>
<comment type="caution">
    <text evidence="13">The sequence shown here is derived from an EMBL/GenBank/DDBJ whole genome shotgun (WGS) entry which is preliminary data.</text>
</comment>
<keyword evidence="4 10" id="KW-0479">Metal-binding</keyword>
<dbReference type="PROSITE" id="PS00154">
    <property type="entry name" value="ATPASE_E1_E2"/>
    <property type="match status" value="1"/>
</dbReference>
<dbReference type="GO" id="GO:0005524">
    <property type="term" value="F:ATP binding"/>
    <property type="evidence" value="ECO:0007669"/>
    <property type="project" value="UniProtKB-UniRule"/>
</dbReference>
<evidence type="ECO:0000256" key="2">
    <source>
        <dbReference type="ARBA" id="ARBA00006024"/>
    </source>
</evidence>
<keyword evidence="3 10" id="KW-0812">Transmembrane</keyword>
<keyword evidence="6 10" id="KW-0067">ATP-binding</keyword>
<dbReference type="Pfam" id="PF00122">
    <property type="entry name" value="E1-E2_ATPase"/>
    <property type="match status" value="1"/>
</dbReference>
<keyword evidence="9 10" id="KW-0472">Membrane</keyword>
<dbReference type="EMBL" id="VXIS01000253">
    <property type="protein sequence ID" value="KAA8895623.1"/>
    <property type="molecule type" value="Genomic_DNA"/>
</dbReference>
<evidence type="ECO:0000256" key="1">
    <source>
        <dbReference type="ARBA" id="ARBA00004141"/>
    </source>
</evidence>
<feature type="transmembrane region" description="Helical" evidence="10">
    <location>
        <begin position="511"/>
        <end position="528"/>
    </location>
</feature>
<keyword evidence="8 10" id="KW-1133">Transmembrane helix</keyword>
<dbReference type="InterPro" id="IPR023214">
    <property type="entry name" value="HAD_sf"/>
</dbReference>
<reference evidence="13 14" key="1">
    <citation type="submission" date="2019-09" db="EMBL/GenBank/DDBJ databases">
        <title>Draft genome of the ectomycorrhizal ascomycete Sphaerosporella brunnea.</title>
        <authorList>
            <consortium name="DOE Joint Genome Institute"/>
            <person name="Benucci G.M."/>
            <person name="Marozzi G."/>
            <person name="Antonielli L."/>
            <person name="Sanchez S."/>
            <person name="Marco P."/>
            <person name="Wang X."/>
            <person name="Falini L.B."/>
            <person name="Barry K."/>
            <person name="Haridas S."/>
            <person name="Lipzen A."/>
            <person name="Labutti K."/>
            <person name="Grigoriev I.V."/>
            <person name="Murat C."/>
            <person name="Martin F."/>
            <person name="Albertini E."/>
            <person name="Donnini D."/>
            <person name="Bonito G."/>
        </authorList>
    </citation>
    <scope>NUCLEOTIDE SEQUENCE [LARGE SCALE GENOMIC DNA]</scope>
    <source>
        <strain evidence="13 14">Sb_GMNB300</strain>
    </source>
</reference>
<evidence type="ECO:0000256" key="4">
    <source>
        <dbReference type="ARBA" id="ARBA00022723"/>
    </source>
</evidence>
<evidence type="ECO:0000256" key="9">
    <source>
        <dbReference type="ARBA" id="ARBA00023136"/>
    </source>
</evidence>
<evidence type="ECO:0000256" key="7">
    <source>
        <dbReference type="ARBA" id="ARBA00022967"/>
    </source>
</evidence>
<feature type="transmembrane region" description="Helical" evidence="10">
    <location>
        <begin position="374"/>
        <end position="398"/>
    </location>
</feature>
<comment type="similarity">
    <text evidence="2 10">Belongs to the cation transport ATPase (P-type) (TC 3.A.3) family. Type IB subfamily.</text>
</comment>
<dbReference type="SUPFAM" id="SSF81665">
    <property type="entry name" value="Calcium ATPase, transmembrane domain M"/>
    <property type="match status" value="1"/>
</dbReference>
<feature type="transmembrane region" description="Helical" evidence="10">
    <location>
        <begin position="695"/>
        <end position="723"/>
    </location>
</feature>
<dbReference type="Gene3D" id="3.30.70.100">
    <property type="match status" value="1"/>
</dbReference>
<dbReference type="CDD" id="cd00371">
    <property type="entry name" value="HMA"/>
    <property type="match status" value="1"/>
</dbReference>
<dbReference type="GO" id="GO:0016887">
    <property type="term" value="F:ATP hydrolysis activity"/>
    <property type="evidence" value="ECO:0007669"/>
    <property type="project" value="InterPro"/>
</dbReference>
<proteinExistence type="inferred from homology"/>
<dbReference type="PRINTS" id="PR00119">
    <property type="entry name" value="CATATPASE"/>
</dbReference>
<name>A0A5J5EKA5_9PEZI</name>
<dbReference type="Gene3D" id="2.70.150.10">
    <property type="entry name" value="Calcium-transporting ATPase, cytoplasmic transduction domain A"/>
    <property type="match status" value="1"/>
</dbReference>
<dbReference type="GO" id="GO:0016020">
    <property type="term" value="C:membrane"/>
    <property type="evidence" value="ECO:0007669"/>
    <property type="project" value="UniProtKB-SubCell"/>
</dbReference>
<dbReference type="InterPro" id="IPR023298">
    <property type="entry name" value="ATPase_P-typ_TM_dom_sf"/>
</dbReference>
<keyword evidence="7" id="KW-1278">Translocase</keyword>
<feature type="transmembrane region" description="Helical" evidence="10">
    <location>
        <begin position="418"/>
        <end position="437"/>
    </location>
</feature>
<evidence type="ECO:0000313" key="13">
    <source>
        <dbReference type="EMBL" id="KAA8895623.1"/>
    </source>
</evidence>
<keyword evidence="5 10" id="KW-0547">Nucleotide-binding</keyword>
<dbReference type="NCBIfam" id="TIGR01525">
    <property type="entry name" value="ATPase-IB_hvy"/>
    <property type="match status" value="1"/>
</dbReference>
<evidence type="ECO:0000313" key="14">
    <source>
        <dbReference type="Proteomes" id="UP000326924"/>
    </source>
</evidence>
<evidence type="ECO:0000256" key="3">
    <source>
        <dbReference type="ARBA" id="ARBA00022692"/>
    </source>
</evidence>
<dbReference type="SUPFAM" id="SSF81653">
    <property type="entry name" value="Calcium ATPase, transduction domain A"/>
    <property type="match status" value="1"/>
</dbReference>
<dbReference type="NCBIfam" id="TIGR01494">
    <property type="entry name" value="ATPase_P-type"/>
    <property type="match status" value="1"/>
</dbReference>
<dbReference type="Gene3D" id="3.40.1110.10">
    <property type="entry name" value="Calcium-transporting ATPase, cytoplasmic domain N"/>
    <property type="match status" value="1"/>
</dbReference>
<feature type="transmembrane region" description="Helical" evidence="10">
    <location>
        <begin position="472"/>
        <end position="491"/>
    </location>
</feature>
<dbReference type="InterPro" id="IPR008250">
    <property type="entry name" value="ATPase_P-typ_transduc_dom_A_sf"/>
</dbReference>
<accession>A0A5J5EKA5</accession>
<dbReference type="PANTHER" id="PTHR43520:SF32">
    <property type="entry name" value="COPPER RESISTANCE P-TYPE ATPASE (EUROFUNG)"/>
    <property type="match status" value="1"/>
</dbReference>
<dbReference type="InterPro" id="IPR044492">
    <property type="entry name" value="P_typ_ATPase_HD_dom"/>
</dbReference>
<evidence type="ECO:0000256" key="8">
    <source>
        <dbReference type="ARBA" id="ARBA00022989"/>
    </source>
</evidence>
<dbReference type="SFLD" id="SFLDG00002">
    <property type="entry name" value="C1.7:_P-type_atpase_like"/>
    <property type="match status" value="1"/>
</dbReference>
<dbReference type="GO" id="GO:0055070">
    <property type="term" value="P:copper ion homeostasis"/>
    <property type="evidence" value="ECO:0007669"/>
    <property type="project" value="TreeGrafter"/>
</dbReference>
<dbReference type="InterPro" id="IPR023299">
    <property type="entry name" value="ATPase_P-typ_cyto_dom_N"/>
</dbReference>
<gene>
    <name evidence="13" type="ORF">FN846DRAFT_996133</name>
</gene>
<comment type="subcellular location">
    <subcellularLocation>
        <location evidence="1">Membrane</location>
        <topology evidence="1">Multi-pass membrane protein</topology>
    </subcellularLocation>
</comment>
<protein>
    <submittedName>
        <fullName evidence="13">E1-E2 ATPase-domain-containing protein</fullName>
    </submittedName>
</protein>
<keyword evidence="14" id="KW-1185">Reference proteome</keyword>